<dbReference type="GO" id="GO:0016491">
    <property type="term" value="F:oxidoreductase activity"/>
    <property type="evidence" value="ECO:0007669"/>
    <property type="project" value="InterPro"/>
</dbReference>
<dbReference type="PRINTS" id="PR00069">
    <property type="entry name" value="ALDKETRDTASE"/>
</dbReference>
<dbReference type="EMBL" id="AZFN01000014">
    <property type="protein sequence ID" value="KRM01953.1"/>
    <property type="molecule type" value="Genomic_DNA"/>
</dbReference>
<dbReference type="RefSeq" id="WP_056937490.1">
    <property type="nucleotide sequence ID" value="NZ_AZFN01000014.1"/>
</dbReference>
<dbReference type="PANTHER" id="PTHR43147:SF2">
    <property type="entry name" value="NADP-DEPENDENT OXIDOREDUCTASE DOMAIN-CONTAINING PROTEIN"/>
    <property type="match status" value="1"/>
</dbReference>
<organism evidence="2 3">
    <name type="scientific">Limosilactobacillus gastricus DSM 16045</name>
    <dbReference type="NCBI Taxonomy" id="1423749"/>
    <lineage>
        <taxon>Bacteria</taxon>
        <taxon>Bacillati</taxon>
        <taxon>Bacillota</taxon>
        <taxon>Bacilli</taxon>
        <taxon>Lactobacillales</taxon>
        <taxon>Lactobacillaceae</taxon>
        <taxon>Limosilactobacillus</taxon>
    </lineage>
</organism>
<dbReference type="Pfam" id="PF00248">
    <property type="entry name" value="Aldo_ket_red"/>
    <property type="match status" value="1"/>
</dbReference>
<sequence length="349" mass="40181">MSNPQSKIRLANGYTFNRVINGCWQLSSEHNLQGQTDVDDAIKGFHELVDKGFTTFDCADIYTGVEEILGRFVDELKASGHYQEEDLQIHTKFVPDKSVLTKVDRNYVERIIDRSLKRMHREAIDLVQFHWWDFNVSGMMDTAFELVRLQEKGKIRNIGMCNMDTERLKQMQDAGINVVSNQAQYSLFDRRPEKSLLKYSADHNVYTFAYGTLAGGFLAERYIGKEYDHPETRSQVKYMQIIEDSLGWDGLQKLLPLLKEIADNHQVSIPNVVTQYILNQPGVGAVMIGTRSSRHVKDNLRTLQFQLTDDEMAAIKELIEQYPTPTGECYELERTSPRYQGIILTDLDH</sequence>
<gene>
    <name evidence="2" type="ORF">FC60_GL000437</name>
</gene>
<evidence type="ECO:0000313" key="2">
    <source>
        <dbReference type="EMBL" id="KRM01953.1"/>
    </source>
</evidence>
<reference evidence="2 3" key="1">
    <citation type="journal article" date="2015" name="Genome Announc.">
        <title>Expanding the biotechnology potential of lactobacilli through comparative genomics of 213 strains and associated genera.</title>
        <authorList>
            <person name="Sun Z."/>
            <person name="Harris H.M."/>
            <person name="McCann A."/>
            <person name="Guo C."/>
            <person name="Argimon S."/>
            <person name="Zhang W."/>
            <person name="Yang X."/>
            <person name="Jeffery I.B."/>
            <person name="Cooney J.C."/>
            <person name="Kagawa T.F."/>
            <person name="Liu W."/>
            <person name="Song Y."/>
            <person name="Salvetti E."/>
            <person name="Wrobel A."/>
            <person name="Rasinkangas P."/>
            <person name="Parkhill J."/>
            <person name="Rea M.C."/>
            <person name="O'Sullivan O."/>
            <person name="Ritari J."/>
            <person name="Douillard F.P."/>
            <person name="Paul Ross R."/>
            <person name="Yang R."/>
            <person name="Briner A.E."/>
            <person name="Felis G.E."/>
            <person name="de Vos W.M."/>
            <person name="Barrangou R."/>
            <person name="Klaenhammer T.R."/>
            <person name="Caufield P.W."/>
            <person name="Cui Y."/>
            <person name="Zhang H."/>
            <person name="O'Toole P.W."/>
        </authorList>
    </citation>
    <scope>NUCLEOTIDE SEQUENCE [LARGE SCALE GENOMIC DNA]</scope>
    <source>
        <strain evidence="2 3">DSM 16045</strain>
    </source>
</reference>
<dbReference type="InterPro" id="IPR023210">
    <property type="entry name" value="NADP_OxRdtase_dom"/>
</dbReference>
<proteinExistence type="predicted"/>
<dbReference type="InterPro" id="IPR036812">
    <property type="entry name" value="NAD(P)_OxRdtase_dom_sf"/>
</dbReference>
<evidence type="ECO:0000313" key="3">
    <source>
        <dbReference type="Proteomes" id="UP000051739"/>
    </source>
</evidence>
<dbReference type="Proteomes" id="UP000051739">
    <property type="component" value="Unassembled WGS sequence"/>
</dbReference>
<dbReference type="Gene3D" id="3.20.20.100">
    <property type="entry name" value="NADP-dependent oxidoreductase domain"/>
    <property type="match status" value="1"/>
</dbReference>
<dbReference type="PANTHER" id="PTHR43147">
    <property type="entry name" value="PROTEIN TAS"/>
    <property type="match status" value="1"/>
</dbReference>
<accession>A0A0R1V8T5</accession>
<dbReference type="AlphaFoldDB" id="A0A0R1V8T5"/>
<protein>
    <recommendedName>
        <fullName evidence="1">NADP-dependent oxidoreductase domain-containing protein</fullName>
    </recommendedName>
</protein>
<name>A0A0R1V8T5_9LACO</name>
<evidence type="ECO:0000259" key="1">
    <source>
        <dbReference type="Pfam" id="PF00248"/>
    </source>
</evidence>
<keyword evidence="3" id="KW-1185">Reference proteome</keyword>
<dbReference type="CDD" id="cd19101">
    <property type="entry name" value="AKR_unchar"/>
    <property type="match status" value="1"/>
</dbReference>
<dbReference type="InterPro" id="IPR020471">
    <property type="entry name" value="AKR"/>
</dbReference>
<feature type="domain" description="NADP-dependent oxidoreductase" evidence="1">
    <location>
        <begin position="19"/>
        <end position="319"/>
    </location>
</feature>
<dbReference type="PATRIC" id="fig|1423749.3.peg.440"/>
<comment type="caution">
    <text evidence="2">The sequence shown here is derived from an EMBL/GenBank/DDBJ whole genome shotgun (WGS) entry which is preliminary data.</text>
</comment>
<dbReference type="SUPFAM" id="SSF51430">
    <property type="entry name" value="NAD(P)-linked oxidoreductase"/>
    <property type="match status" value="1"/>
</dbReference>